<keyword evidence="9" id="KW-1185">Reference proteome</keyword>
<gene>
    <name evidence="8" type="ORF">JRQ81_011616</name>
</gene>
<dbReference type="AlphaFoldDB" id="A0A9Q1AQQ8"/>
<evidence type="ECO:0000256" key="5">
    <source>
        <dbReference type="ARBA" id="ARBA00023157"/>
    </source>
</evidence>
<comment type="similarity">
    <text evidence="2">Belongs to the CNF-like-inhibitor family.</text>
</comment>
<keyword evidence="6" id="KW-0732">Signal</keyword>
<evidence type="ECO:0000259" key="7">
    <source>
        <dbReference type="Pfam" id="PF02988"/>
    </source>
</evidence>
<dbReference type="CDD" id="cd23588">
    <property type="entry name" value="TFP_LU_ECD_PLIG"/>
    <property type="match status" value="1"/>
</dbReference>
<feature type="signal peptide" evidence="6">
    <location>
        <begin position="1"/>
        <end position="19"/>
    </location>
</feature>
<sequence length="211" mass="22656">MQGVLRLVLFSLLLPPGSLLECETCSATSSNCTGSWEICENNLDSCAISLMVLSQGEKPYTTVEKGCYSFSNCSAGWILVTFGREKFIRQSVGCCQEQDCTLPQLPPINTTANGKRCPACYAAPHACPTAIVNCTGFENYCLGLTMHQHGGKAISLKGCTTELTCEELQAGEKAFLGVDVRGEKIDCRPASQTSSLSGSFLLCLLLMMVLL</sequence>
<comment type="caution">
    <text evidence="8">The sequence shown here is derived from an EMBL/GenBank/DDBJ whole genome shotgun (WGS) entry which is preliminary data.</text>
</comment>
<dbReference type="Pfam" id="PF02988">
    <property type="entry name" value="PLA2_inh"/>
    <property type="match status" value="1"/>
</dbReference>
<evidence type="ECO:0000256" key="2">
    <source>
        <dbReference type="ARBA" id="ARBA00006570"/>
    </source>
</evidence>
<proteinExistence type="inferred from homology"/>
<dbReference type="Gene3D" id="2.10.60.10">
    <property type="entry name" value="CD59"/>
    <property type="match status" value="1"/>
</dbReference>
<evidence type="ECO:0000256" key="4">
    <source>
        <dbReference type="ARBA" id="ARBA00023005"/>
    </source>
</evidence>
<feature type="chain" id="PRO_5040273597" description="Phospholipase A2 inhibitor N-terminal domain-containing protein" evidence="6">
    <location>
        <begin position="20"/>
        <end position="211"/>
    </location>
</feature>
<evidence type="ECO:0000313" key="8">
    <source>
        <dbReference type="EMBL" id="KAJ7304092.1"/>
    </source>
</evidence>
<keyword evidence="3" id="KW-0964">Secreted</keyword>
<dbReference type="InterPro" id="IPR045860">
    <property type="entry name" value="Snake_toxin-like_sf"/>
</dbReference>
<dbReference type="InterPro" id="IPR050918">
    <property type="entry name" value="CNF-like_PLA2_Inhibitor"/>
</dbReference>
<name>A0A9Q1AQQ8_9SAUR</name>
<dbReference type="PANTHER" id="PTHR20914">
    <property type="entry name" value="LY6/PLAUR DOMAIN-CONTAINING PROTEIN 8"/>
    <property type="match status" value="1"/>
</dbReference>
<evidence type="ECO:0000256" key="1">
    <source>
        <dbReference type="ARBA" id="ARBA00004613"/>
    </source>
</evidence>
<dbReference type="SUPFAM" id="SSF57302">
    <property type="entry name" value="Snake toxin-like"/>
    <property type="match status" value="2"/>
</dbReference>
<keyword evidence="5" id="KW-1015">Disulfide bond</keyword>
<comment type="subcellular location">
    <subcellularLocation>
        <location evidence="1">Secreted</location>
    </subcellularLocation>
</comment>
<dbReference type="Proteomes" id="UP001142489">
    <property type="component" value="Unassembled WGS sequence"/>
</dbReference>
<dbReference type="EMBL" id="JAPFRF010000023">
    <property type="protein sequence ID" value="KAJ7304092.1"/>
    <property type="molecule type" value="Genomic_DNA"/>
</dbReference>
<dbReference type="GO" id="GO:0005576">
    <property type="term" value="C:extracellular region"/>
    <property type="evidence" value="ECO:0007669"/>
    <property type="project" value="UniProtKB-SubCell"/>
</dbReference>
<keyword evidence="4" id="KW-0593">Phospholipase A2 inhibitor</keyword>
<evidence type="ECO:0000256" key="3">
    <source>
        <dbReference type="ARBA" id="ARBA00022525"/>
    </source>
</evidence>
<feature type="domain" description="Phospholipase A2 inhibitor N-terminal" evidence="7">
    <location>
        <begin position="21"/>
        <end position="101"/>
    </location>
</feature>
<organism evidence="8 9">
    <name type="scientific">Phrynocephalus forsythii</name>
    <dbReference type="NCBI Taxonomy" id="171643"/>
    <lineage>
        <taxon>Eukaryota</taxon>
        <taxon>Metazoa</taxon>
        <taxon>Chordata</taxon>
        <taxon>Craniata</taxon>
        <taxon>Vertebrata</taxon>
        <taxon>Euteleostomi</taxon>
        <taxon>Lepidosauria</taxon>
        <taxon>Squamata</taxon>
        <taxon>Bifurcata</taxon>
        <taxon>Unidentata</taxon>
        <taxon>Episquamata</taxon>
        <taxon>Toxicofera</taxon>
        <taxon>Iguania</taxon>
        <taxon>Acrodonta</taxon>
        <taxon>Agamidae</taxon>
        <taxon>Agaminae</taxon>
        <taxon>Phrynocephalus</taxon>
    </lineage>
</organism>
<dbReference type="InterPro" id="IPR004126">
    <property type="entry name" value="PLipase_A2_inh_N"/>
</dbReference>
<evidence type="ECO:0000313" key="9">
    <source>
        <dbReference type="Proteomes" id="UP001142489"/>
    </source>
</evidence>
<dbReference type="GO" id="GO:0019834">
    <property type="term" value="F:phospholipase A2 inhibitor activity"/>
    <property type="evidence" value="ECO:0007669"/>
    <property type="project" value="UniProtKB-KW"/>
</dbReference>
<dbReference type="PANTHER" id="PTHR20914:SF30">
    <property type="entry name" value="LY6_PLAUR DOMAIN CONTAINING 9"/>
    <property type="match status" value="1"/>
</dbReference>
<evidence type="ECO:0000256" key="6">
    <source>
        <dbReference type="SAM" id="SignalP"/>
    </source>
</evidence>
<protein>
    <recommendedName>
        <fullName evidence="7">Phospholipase A2 inhibitor N-terminal domain-containing protein</fullName>
    </recommendedName>
</protein>
<reference evidence="8" key="1">
    <citation type="journal article" date="2023" name="DNA Res.">
        <title>Chromosome-level genome assembly of Phrynocephalus forsythii using third-generation DNA sequencing and Hi-C analysis.</title>
        <authorList>
            <person name="Qi Y."/>
            <person name="Zhao W."/>
            <person name="Zhao Y."/>
            <person name="Niu C."/>
            <person name="Cao S."/>
            <person name="Zhang Y."/>
        </authorList>
    </citation>
    <scope>NUCLEOTIDE SEQUENCE</scope>
    <source>
        <tissue evidence="8">Muscle</tissue>
    </source>
</reference>
<dbReference type="OrthoDB" id="5945173at2759"/>
<accession>A0A9Q1AQQ8</accession>